<protein>
    <submittedName>
        <fullName evidence="3">RXLR5</fullName>
    </submittedName>
</protein>
<dbReference type="HOGENOM" id="CLU_1771495_0_0_1"/>
<feature type="signal peptide" evidence="2">
    <location>
        <begin position="1"/>
        <end position="19"/>
    </location>
</feature>
<evidence type="ECO:0000256" key="2">
    <source>
        <dbReference type="SAM" id="SignalP"/>
    </source>
</evidence>
<reference evidence="3" key="1">
    <citation type="journal article" date="2011" name="PLoS Biol.">
        <title>Gene gain and loss during evolution of obligate parasitism in the white rust pathogen of Arabidopsis thaliana.</title>
        <authorList>
            <person name="Kemen E."/>
            <person name="Gardiner A."/>
            <person name="Schultz-Larsen T."/>
            <person name="Kemen A.C."/>
            <person name="Balmuth A.L."/>
            <person name="Robert-Seilaniantz A."/>
            <person name="Bailey K."/>
            <person name="Holub E."/>
            <person name="Studholme D.J."/>
            <person name="Maclean D."/>
            <person name="Jones J.D."/>
        </authorList>
    </citation>
    <scope>NUCLEOTIDE SEQUENCE</scope>
</reference>
<evidence type="ECO:0000256" key="1">
    <source>
        <dbReference type="SAM" id="MobiDB-lite"/>
    </source>
</evidence>
<dbReference type="AlphaFoldDB" id="F0WN83"/>
<proteinExistence type="predicted"/>
<evidence type="ECO:0000313" key="3">
    <source>
        <dbReference type="EMBL" id="CCA22772.1"/>
    </source>
</evidence>
<feature type="region of interest" description="Disordered" evidence="1">
    <location>
        <begin position="126"/>
        <end position="147"/>
    </location>
</feature>
<gene>
    <name evidence="3" type="primary">AlNc14C167G7915</name>
    <name evidence="3" type="ORF">ALNC14_089150</name>
</gene>
<feature type="region of interest" description="Disordered" evidence="1">
    <location>
        <begin position="92"/>
        <end position="112"/>
    </location>
</feature>
<dbReference type="EMBL" id="FR824212">
    <property type="protein sequence ID" value="CCA22772.1"/>
    <property type="molecule type" value="Genomic_DNA"/>
</dbReference>
<sequence>MKLAWRCFAFASAVCAVDAEEAPTRSLRSQEPSFKKASLALAFEEKASYAVGSDADAPTANSASSGAPLEDIWPVSSDSSNFYSDEIWANSETSSSSSSKDSDSDSILPTNQILVDNSGSLDAFLEDASEQSSSYPRDVGSDWEGSS</sequence>
<reference evidence="3" key="2">
    <citation type="submission" date="2011-02" db="EMBL/GenBank/DDBJ databases">
        <authorList>
            <person name="MacLean D."/>
        </authorList>
    </citation>
    <scope>NUCLEOTIDE SEQUENCE</scope>
</reference>
<accession>F0WN83</accession>
<feature type="chain" id="PRO_5003259839" evidence="2">
    <location>
        <begin position="20"/>
        <end position="147"/>
    </location>
</feature>
<name>F0WN83_9STRA</name>
<feature type="region of interest" description="Disordered" evidence="1">
    <location>
        <begin position="53"/>
        <end position="72"/>
    </location>
</feature>
<keyword evidence="2" id="KW-0732">Signal</keyword>
<organism evidence="3">
    <name type="scientific">Albugo laibachii Nc14</name>
    <dbReference type="NCBI Taxonomy" id="890382"/>
    <lineage>
        <taxon>Eukaryota</taxon>
        <taxon>Sar</taxon>
        <taxon>Stramenopiles</taxon>
        <taxon>Oomycota</taxon>
        <taxon>Peronosporomycetes</taxon>
        <taxon>Albuginales</taxon>
        <taxon>Albuginaceae</taxon>
        <taxon>Albugo</taxon>
    </lineage>
</organism>